<evidence type="ECO:0000256" key="1">
    <source>
        <dbReference type="ARBA" id="ARBA00004138"/>
    </source>
</evidence>
<keyword evidence="3" id="KW-0963">Cytoplasm</keyword>
<dbReference type="NCBIfam" id="NF012200">
    <property type="entry name" value="choice_anch_D"/>
    <property type="match status" value="2"/>
</dbReference>
<dbReference type="PANTHER" id="PTHR44103:SF1">
    <property type="entry name" value="PROPROTEIN CONVERTASE P"/>
    <property type="match status" value="1"/>
</dbReference>
<dbReference type="InterPro" id="IPR013517">
    <property type="entry name" value="FG-GAP"/>
</dbReference>
<dbReference type="SUPFAM" id="SSF69318">
    <property type="entry name" value="Integrin alpha N-terminal domain"/>
    <property type="match status" value="4"/>
</dbReference>
<dbReference type="PANTHER" id="PTHR44103">
    <property type="entry name" value="PROPROTEIN CONVERTASE P"/>
    <property type="match status" value="1"/>
</dbReference>
<dbReference type="SUPFAM" id="SSF49265">
    <property type="entry name" value="Fibronectin type III"/>
    <property type="match status" value="1"/>
</dbReference>
<dbReference type="InterPro" id="IPR028994">
    <property type="entry name" value="Integrin_alpha_N"/>
</dbReference>
<proteinExistence type="predicted"/>
<evidence type="ECO:0000256" key="2">
    <source>
        <dbReference type="ARBA" id="ARBA00004496"/>
    </source>
</evidence>
<dbReference type="Proteomes" id="UP000315525">
    <property type="component" value="Unassembled WGS sequence"/>
</dbReference>
<evidence type="ECO:0000256" key="4">
    <source>
        <dbReference type="ARBA" id="ARBA00022729"/>
    </source>
</evidence>
<reference evidence="8 9" key="1">
    <citation type="submission" date="2019-03" db="EMBL/GenBank/DDBJ databases">
        <title>Metabolic potential of uncultured bacteria and archaea associated with petroleum seepage in deep-sea sediments.</title>
        <authorList>
            <person name="Dong X."/>
            <person name="Hubert C."/>
        </authorList>
    </citation>
    <scope>NUCLEOTIDE SEQUENCE [LARGE SCALE GENOMIC DNA]</scope>
    <source>
        <strain evidence="8">E44_bin18</strain>
    </source>
</reference>
<evidence type="ECO:0000313" key="8">
    <source>
        <dbReference type="EMBL" id="TET43776.1"/>
    </source>
</evidence>
<dbReference type="InterPro" id="IPR013783">
    <property type="entry name" value="Ig-like_fold"/>
</dbReference>
<dbReference type="Gene3D" id="2.120.10.70">
    <property type="entry name" value="Fucose-specific lectin"/>
    <property type="match status" value="3"/>
</dbReference>
<keyword evidence="5" id="KW-0969">Cilium</keyword>
<keyword evidence="6" id="KW-0966">Cell projection</keyword>
<dbReference type="Pfam" id="PF13517">
    <property type="entry name" value="FG-GAP_3"/>
    <property type="match status" value="1"/>
</dbReference>
<name>A0A523UML3_UNCT6</name>
<dbReference type="InterPro" id="IPR053879">
    <property type="entry name" value="HYDIN_VesB_CFA65-like_Ig"/>
</dbReference>
<dbReference type="EMBL" id="SOJN01000148">
    <property type="protein sequence ID" value="TET43776.1"/>
    <property type="molecule type" value="Genomic_DNA"/>
</dbReference>
<dbReference type="InterPro" id="IPR036116">
    <property type="entry name" value="FN3_sf"/>
</dbReference>
<comment type="subcellular location">
    <subcellularLocation>
        <location evidence="1">Cell projection</location>
        <location evidence="1">Cilium</location>
    </subcellularLocation>
    <subcellularLocation>
        <location evidence="2">Cytoplasm</location>
    </subcellularLocation>
</comment>
<evidence type="ECO:0000256" key="6">
    <source>
        <dbReference type="ARBA" id="ARBA00023273"/>
    </source>
</evidence>
<comment type="caution">
    <text evidence="8">The sequence shown here is derived from an EMBL/GenBank/DDBJ whole genome shotgun (WGS) entry which is preliminary data.</text>
</comment>
<keyword evidence="4" id="KW-0732">Signal</keyword>
<feature type="domain" description="HYDIN/VesB/CFA65-like Ig-like" evidence="7">
    <location>
        <begin position="468"/>
        <end position="564"/>
    </location>
</feature>
<evidence type="ECO:0000259" key="7">
    <source>
        <dbReference type="Pfam" id="PF22544"/>
    </source>
</evidence>
<dbReference type="Gene3D" id="2.60.40.10">
    <property type="entry name" value="Immunoglobulins"/>
    <property type="match status" value="5"/>
</dbReference>
<organism evidence="8 9">
    <name type="scientific">candidate division TA06 bacterium</name>
    <dbReference type="NCBI Taxonomy" id="2250710"/>
    <lineage>
        <taxon>Bacteria</taxon>
        <taxon>Bacteria division TA06</taxon>
    </lineage>
</organism>
<evidence type="ECO:0000313" key="9">
    <source>
        <dbReference type="Proteomes" id="UP000315525"/>
    </source>
</evidence>
<dbReference type="Pfam" id="PF22544">
    <property type="entry name" value="HYDIN_VesB_CFA65-like_Ig"/>
    <property type="match status" value="1"/>
</dbReference>
<dbReference type="GO" id="GO:0005737">
    <property type="term" value="C:cytoplasm"/>
    <property type="evidence" value="ECO:0007669"/>
    <property type="project" value="UniProtKB-SubCell"/>
</dbReference>
<dbReference type="Gene3D" id="2.60.40.4070">
    <property type="match status" value="1"/>
</dbReference>
<protein>
    <submittedName>
        <fullName evidence="8">Choice-of-anchor D domain-containing protein</fullName>
    </submittedName>
</protein>
<evidence type="ECO:0000256" key="3">
    <source>
        <dbReference type="ARBA" id="ARBA00022490"/>
    </source>
</evidence>
<gene>
    <name evidence="8" type="ORF">E3J62_12560</name>
</gene>
<sequence>MSARDLTISGGAMNKKCLLIAMAILFTFGYAMAQVPKVSHIYPDAGINTQSVDAKIYGANFQTDPINAVKLVRPGYPDIDGTSINIVSEEYLTCSFDLTGDSTGLHDLTVSNSSGEDTLPRCFTVYTPSGSSLVWARTVIDSGAPASYYIAMGDADGDHEIELYGAKGWSIYQYKWDGMGWSKTTIGAGSDYVIEIALGDVNRDGKIEIYVACLDDTLYMFEWNGVSWIRTPIWASSGGIRGVTIGDADGDGENELYTAARDSIFEFEWNGVAWQWSTVGACSLSFLGFRTALAVGDGNDDGEIELYGCAVDSTIQFKWDGVSWVESAVGRHTGFAVALGDGNRDGDMETYAGGDSIHQFKWDGVNWTKTPMGSVGFQAVRFAVADGNGDAEIEVYVTSAMDPGFAVIHELCQYEWTGASWTETTIYSIPSVEIPGLAVGDGNYDGEMEVYVATENGDLYQFKAAFIPDIEVSDTEHDFGPVPIGDSLDWEYLIIRNVGVDTLFIDSILSDTADYGVLASLFSDTILADDSMLVTVRFKPSAVDTIAGTLSIFSDDPDEAVLNVSLTGVGIIPPKVSHIYPDAGINTSTVDAKIYGAKFQTDPVNAVKLVRPGSPDIDGTSITVVSDEYLTCSFNLTGNSTGLYGLVVSNSFGNDTLPGCFTICSPSVSPYIWERTTVYSGGGSIAGLVVGDADNDGDIEMYRASGSSLFRFEWDGFMWVMTFLGGDASGMFDIVLGDGNGDDELEIYGACYDDSVYQFKWNGFDFTKTAVGAVNSSIRSLALGDGNRDGELEIYASDLDSIYQFRWDGISWTRTTVGACSLASMSLRRVLIAGDGNDDGEIELYTYSSDSIYQFKWDGISWTESAIAENVGFALAVGDGDQDGETEIYAGGGSIHQFKWNGTSWGQTIIGSINGAVSGLVVGDGNGDGEMEIYATVGMELGYPPDMGIHYFKWDGIQWAKTTISNYELYEPAVGDGNYDGEMEVYAATGGGDVYQFKPAFIPDIELAETSHDFGSVPIGDSLDWEYLVIRNVGVDTLFIDSLLSDTAVYAVTEPTFPDTILSDDSTLVTIRFKPLVPDTVSGTLKVYSNDPDEPMLNISLTGAGIASTPPDSFSLISPPDSAVLAITRPTFIWGASDDTLEGLKDYHVYIDLTLRDSTEDTSWTSDFDLAEAWHDWYIVAYDSVGNPQQSSETWALLIDTTAPSIVTLISPPDSSYLNDTTVNFAWHQSTDNLSGIDHYMLQHTPDSSFSSGVIGTTSIDTVFTHSLSDSIYYWRARAVDKATNQGNWSDVWNFTIDTEVPDAPTLISPTNGIFLSDTLVIFEWSEVTSLALSTAHDRDKNRGGSPLILRSAITYVFQVDTLLDFVSPLLVDTLDTTSTTLFLYEDFPFCWRVKAYDPANNQGPYADPDSFGVDITPPVIGSTTVLVDTSFVGPFEILTKATDSLAGVDSVVLCYKRDEDPDWVSVVMSPAGAPDWYVDSIPAVSNVNDTVRYYVGAFDAAQPPNSATDPEGAPAEYHVFIGNFVGVAEAKHLPGDFFFGLERNPARNRVSFHLEIPEPALISLEIYDVSGRLIDTPMRGVRPAGLYEITWGSGVTSGVYFYSLESPWGKRTGKLVLIR</sequence>
<evidence type="ECO:0000256" key="5">
    <source>
        <dbReference type="ARBA" id="ARBA00023069"/>
    </source>
</evidence>
<accession>A0A523UML3</accession>